<dbReference type="GO" id="GO:0030245">
    <property type="term" value="P:cellulose catabolic process"/>
    <property type="evidence" value="ECO:0007669"/>
    <property type="project" value="UniProtKB-KW"/>
</dbReference>
<feature type="compositionally biased region" description="Acidic residues" evidence="16">
    <location>
        <begin position="427"/>
        <end position="436"/>
    </location>
</feature>
<dbReference type="GO" id="GO:0005576">
    <property type="term" value="C:extracellular region"/>
    <property type="evidence" value="ECO:0007669"/>
    <property type="project" value="UniProtKB-SubCell"/>
</dbReference>
<dbReference type="InterPro" id="IPR005103">
    <property type="entry name" value="AA9_LPMO"/>
</dbReference>
<keyword evidence="9 19" id="KW-0503">Monooxygenase</keyword>
<organism evidence="19 20">
    <name type="scientific">Cytospora mali</name>
    <name type="common">Apple Valsa canker fungus</name>
    <name type="synonym">Valsa mali</name>
    <dbReference type="NCBI Taxonomy" id="578113"/>
    <lineage>
        <taxon>Eukaryota</taxon>
        <taxon>Fungi</taxon>
        <taxon>Dikarya</taxon>
        <taxon>Ascomycota</taxon>
        <taxon>Pezizomycotina</taxon>
        <taxon>Sordariomycetes</taxon>
        <taxon>Sordariomycetidae</taxon>
        <taxon>Diaporthales</taxon>
        <taxon>Cytosporaceae</taxon>
        <taxon>Cytospora</taxon>
    </lineage>
</organism>
<evidence type="ECO:0000256" key="6">
    <source>
        <dbReference type="ARBA" id="ARBA00023001"/>
    </source>
</evidence>
<evidence type="ECO:0000256" key="15">
    <source>
        <dbReference type="ARBA" id="ARBA00047174"/>
    </source>
</evidence>
<dbReference type="PANTHER" id="PTHR33353:SF6">
    <property type="entry name" value="ENDOGLUCANASE IV"/>
    <property type="match status" value="1"/>
</dbReference>
<evidence type="ECO:0000256" key="11">
    <source>
        <dbReference type="ARBA" id="ARBA00023277"/>
    </source>
</evidence>
<evidence type="ECO:0000256" key="2">
    <source>
        <dbReference type="ARBA" id="ARBA00004613"/>
    </source>
</evidence>
<gene>
    <name evidence="19" type="ORF">VP1G_01794</name>
</gene>
<name>A0A194URV8_CYTMA</name>
<evidence type="ECO:0000313" key="19">
    <source>
        <dbReference type="EMBL" id="KUI54383.1"/>
    </source>
</evidence>
<dbReference type="EMBL" id="KN714673">
    <property type="protein sequence ID" value="KUI54383.1"/>
    <property type="molecule type" value="Genomic_DNA"/>
</dbReference>
<dbReference type="AlphaFoldDB" id="A0A194URV8"/>
<dbReference type="OrthoDB" id="5985073at2759"/>
<dbReference type="STRING" id="694573.A0A194URV8"/>
<dbReference type="GO" id="GO:0046872">
    <property type="term" value="F:metal ion binding"/>
    <property type="evidence" value="ECO:0007669"/>
    <property type="project" value="UniProtKB-KW"/>
</dbReference>
<evidence type="ECO:0000256" key="12">
    <source>
        <dbReference type="ARBA" id="ARBA00023326"/>
    </source>
</evidence>
<feature type="compositionally biased region" description="Acidic residues" evidence="16">
    <location>
        <begin position="370"/>
        <end position="379"/>
    </location>
</feature>
<sequence>MASMKIASILAAATLVAGHGYVTNATIGGSSYEFYQPYTDPYTSPTPERVSRPIQGNGPVTDVTLADLQCGGDSADGVVGSSPAALQAGPVAAGSDVELFWTLWPSSHVGPTITYMAKCPDTGCTDYMPNNTAVWFKVQEDGRDGTSDTWGATPLMTAGGSVKYTIPECIEAGDYLVRHEIIALHSAYSYPGAQFYPGCHQIQVTGGGSTSPSNLVSFPGAYKGSDAGITYDAYKAQTYTIPGPELFTCSGSSSSSSSSSSGSSSSAAAAAATTATTAQASSAPSTLATVTRASSATSSAVAVAAASATTSAVSGDDEDGCGAEETVTSTISAAAAVVTGSGDDGDDECGADEPTTTATASAATATSSDDGGDDDECGADEPTGVVTGSAATTTDSADGSGDDDECGAEEPTATASASAASATSSDDGGDDDECGAEEPTTTATGSAASATASAASGDDDECDAEEESAYARRFSGRFARVAV</sequence>
<evidence type="ECO:0000256" key="9">
    <source>
        <dbReference type="ARBA" id="ARBA00023033"/>
    </source>
</evidence>
<evidence type="ECO:0000256" key="10">
    <source>
        <dbReference type="ARBA" id="ARBA00023157"/>
    </source>
</evidence>
<keyword evidence="8" id="KW-0186">Copper</keyword>
<evidence type="ECO:0000259" key="18">
    <source>
        <dbReference type="Pfam" id="PF03443"/>
    </source>
</evidence>
<evidence type="ECO:0000256" key="17">
    <source>
        <dbReference type="SAM" id="SignalP"/>
    </source>
</evidence>
<feature type="domain" description="Auxiliary Activity family 9 catalytic" evidence="18">
    <location>
        <begin position="19"/>
        <end position="237"/>
    </location>
</feature>
<keyword evidence="7" id="KW-0560">Oxidoreductase</keyword>
<feature type="signal peptide" evidence="17">
    <location>
        <begin position="1"/>
        <end position="18"/>
    </location>
</feature>
<feature type="compositionally biased region" description="Low complexity" evidence="16">
    <location>
        <begin position="437"/>
        <end position="456"/>
    </location>
</feature>
<dbReference type="Proteomes" id="UP000078576">
    <property type="component" value="Unassembled WGS sequence"/>
</dbReference>
<keyword evidence="5 17" id="KW-0732">Signal</keyword>
<dbReference type="PANTHER" id="PTHR33353">
    <property type="entry name" value="PUTATIVE (AFU_ORTHOLOGUE AFUA_1G12560)-RELATED"/>
    <property type="match status" value="1"/>
</dbReference>
<feature type="compositionally biased region" description="Acidic residues" evidence="16">
    <location>
        <begin position="457"/>
        <end position="467"/>
    </location>
</feature>
<evidence type="ECO:0000256" key="8">
    <source>
        <dbReference type="ARBA" id="ARBA00023008"/>
    </source>
</evidence>
<comment type="catalytic activity">
    <reaction evidence="14">
        <text>[(1-&gt;4)-beta-D-glucosyl]n+m + reduced acceptor + O2 = 4-dehydro-beta-D-glucosyl-[(1-&gt;4)-beta-D-glucosyl]n-1 + [(1-&gt;4)-beta-D-glucosyl]m + acceptor + H2O.</text>
        <dbReference type="EC" id="1.14.99.56"/>
    </reaction>
</comment>
<evidence type="ECO:0000313" key="20">
    <source>
        <dbReference type="Proteomes" id="UP000078576"/>
    </source>
</evidence>
<dbReference type="Gene3D" id="2.70.50.70">
    <property type="match status" value="1"/>
</dbReference>
<evidence type="ECO:0000256" key="4">
    <source>
        <dbReference type="ARBA" id="ARBA00022723"/>
    </source>
</evidence>
<feature type="chain" id="PRO_5008265788" description="lytic cellulose monooxygenase (C4-dehydrogenating)" evidence="17">
    <location>
        <begin position="19"/>
        <end position="483"/>
    </location>
</feature>
<evidence type="ECO:0000256" key="1">
    <source>
        <dbReference type="ARBA" id="ARBA00001973"/>
    </source>
</evidence>
<keyword evidence="20" id="KW-1185">Reference proteome</keyword>
<keyword evidence="11" id="KW-0119">Carbohydrate metabolism</keyword>
<dbReference type="EC" id="1.14.99.56" evidence="15"/>
<keyword evidence="10" id="KW-1015">Disulfide bond</keyword>
<reference evidence="20" key="1">
    <citation type="submission" date="2014-12" db="EMBL/GenBank/DDBJ databases">
        <title>Genome Sequence of Valsa Canker Pathogens Uncovers a Specific Adaption of Colonization on Woody Bark.</title>
        <authorList>
            <person name="Yin Z."/>
            <person name="Liu H."/>
            <person name="Gao X."/>
            <person name="Li Z."/>
            <person name="Song N."/>
            <person name="Ke X."/>
            <person name="Dai Q."/>
            <person name="Wu Y."/>
            <person name="Sun Y."/>
            <person name="Xu J.-R."/>
            <person name="Kang Z.K."/>
            <person name="Wang L."/>
            <person name="Huang L."/>
        </authorList>
    </citation>
    <scope>NUCLEOTIDE SEQUENCE [LARGE SCALE GENOMIC DNA]</scope>
    <source>
        <strain evidence="20">SXYL134</strain>
    </source>
</reference>
<dbReference type="Pfam" id="PF03443">
    <property type="entry name" value="AA9"/>
    <property type="match status" value="1"/>
</dbReference>
<keyword evidence="4" id="KW-0479">Metal-binding</keyword>
<comment type="similarity">
    <text evidence="13">Belongs to the polysaccharide monooxygenase AA9 family.</text>
</comment>
<feature type="compositionally biased region" description="Low complexity" evidence="16">
    <location>
        <begin position="352"/>
        <end position="369"/>
    </location>
</feature>
<protein>
    <recommendedName>
        <fullName evidence="15">lytic cellulose monooxygenase (C4-dehydrogenating)</fullName>
        <ecNumber evidence="15">1.14.99.56</ecNumber>
    </recommendedName>
</protein>
<keyword evidence="12" id="KW-0624">Polysaccharide degradation</keyword>
<dbReference type="CDD" id="cd21175">
    <property type="entry name" value="LPMO_AA9"/>
    <property type="match status" value="1"/>
</dbReference>
<evidence type="ECO:0000256" key="3">
    <source>
        <dbReference type="ARBA" id="ARBA00022525"/>
    </source>
</evidence>
<keyword evidence="3" id="KW-0964">Secreted</keyword>
<proteinExistence type="inferred from homology"/>
<evidence type="ECO:0000256" key="13">
    <source>
        <dbReference type="ARBA" id="ARBA00044502"/>
    </source>
</evidence>
<evidence type="ECO:0000256" key="14">
    <source>
        <dbReference type="ARBA" id="ARBA00045077"/>
    </source>
</evidence>
<comment type="cofactor">
    <cofactor evidence="1">
        <name>Cu(2+)</name>
        <dbReference type="ChEBI" id="CHEBI:29036"/>
    </cofactor>
</comment>
<comment type="subcellular location">
    <subcellularLocation>
        <location evidence="2">Secreted</location>
    </subcellularLocation>
</comment>
<evidence type="ECO:0000256" key="16">
    <source>
        <dbReference type="SAM" id="MobiDB-lite"/>
    </source>
</evidence>
<accession>A0A194URV8</accession>
<dbReference type="InterPro" id="IPR049892">
    <property type="entry name" value="AA9"/>
</dbReference>
<keyword evidence="6" id="KW-0136">Cellulose degradation</keyword>
<feature type="compositionally biased region" description="Low complexity" evidence="16">
    <location>
        <begin position="380"/>
        <end position="399"/>
    </location>
</feature>
<dbReference type="GO" id="GO:0004497">
    <property type="term" value="F:monooxygenase activity"/>
    <property type="evidence" value="ECO:0007669"/>
    <property type="project" value="UniProtKB-KW"/>
</dbReference>
<feature type="compositionally biased region" description="Low complexity" evidence="16">
    <location>
        <begin position="409"/>
        <end position="426"/>
    </location>
</feature>
<evidence type="ECO:0000256" key="5">
    <source>
        <dbReference type="ARBA" id="ARBA00022729"/>
    </source>
</evidence>
<evidence type="ECO:0000256" key="7">
    <source>
        <dbReference type="ARBA" id="ARBA00023002"/>
    </source>
</evidence>
<feature type="region of interest" description="Disordered" evidence="16">
    <location>
        <begin position="339"/>
        <end position="467"/>
    </location>
</feature>